<organism evidence="1 2">
    <name type="scientific">Aequitasia blattaphilus</name>
    <dbReference type="NCBI Taxonomy" id="2949332"/>
    <lineage>
        <taxon>Bacteria</taxon>
        <taxon>Bacillati</taxon>
        <taxon>Bacillota</taxon>
        <taxon>Clostridia</taxon>
        <taxon>Lachnospirales</taxon>
        <taxon>Lachnospiraceae</taxon>
        <taxon>Aequitasia</taxon>
    </lineage>
</organism>
<sequence length="87" mass="10654">MFRLWAKEFKDNRMVKDMVIEDDSKDTRTHKVFNAIEKIAYDFDLSKPIWLDSTIEEFKRHDKARFYQDSFIDSIDFDFLEIHVIEE</sequence>
<comment type="caution">
    <text evidence="1">The sequence shown here is derived from an EMBL/GenBank/DDBJ whole genome shotgun (WGS) entry which is preliminary data.</text>
</comment>
<dbReference type="Proteomes" id="UP001523566">
    <property type="component" value="Unassembled WGS sequence"/>
</dbReference>
<dbReference type="EMBL" id="JAMZFW010000006">
    <property type="protein sequence ID" value="MCP1101939.1"/>
    <property type="molecule type" value="Genomic_DNA"/>
</dbReference>
<name>A0ABT1E7Z3_9FIRM</name>
<keyword evidence="2" id="KW-1185">Reference proteome</keyword>
<accession>A0ABT1E7Z3</accession>
<evidence type="ECO:0000313" key="2">
    <source>
        <dbReference type="Proteomes" id="UP001523566"/>
    </source>
</evidence>
<protein>
    <recommendedName>
        <fullName evidence="3">Phage protein</fullName>
    </recommendedName>
</protein>
<reference evidence="1 2" key="1">
    <citation type="journal article" date="2022" name="Genome Biol. Evol.">
        <title>Host diet, physiology and behaviors set the stage for Lachnospiraceae cladogenesis.</title>
        <authorList>
            <person name="Vera-Ponce De Leon A."/>
            <person name="Schneider M."/>
            <person name="Jahnes B.C."/>
            <person name="Sadowski V."/>
            <person name="Camuy-Velez L.A."/>
            <person name="Duan J."/>
            <person name="Sabree Z.L."/>
        </authorList>
    </citation>
    <scope>NUCLEOTIDE SEQUENCE [LARGE SCALE GENOMIC DNA]</scope>
    <source>
        <strain evidence="1 2">PAL113</strain>
    </source>
</reference>
<evidence type="ECO:0000313" key="1">
    <source>
        <dbReference type="EMBL" id="MCP1101939.1"/>
    </source>
</evidence>
<dbReference type="RefSeq" id="WP_262065728.1">
    <property type="nucleotide sequence ID" value="NZ_JAMXOD010000006.1"/>
</dbReference>
<evidence type="ECO:0008006" key="3">
    <source>
        <dbReference type="Google" id="ProtNLM"/>
    </source>
</evidence>
<proteinExistence type="predicted"/>
<gene>
    <name evidence="1" type="ORF">NK125_05845</name>
</gene>